<sequence>MDKWMVAVAAGAGVIAQHFKKSKQPGEHITSDSLTHGSFSDKPDDSPKHPFDKKCPFRRFSRRESLNRDDSEGVCSAKVASDSEIDGEKGMNSGCYDGGDGIVENVDSGDFVNESLTPRSRMCFRSRRMNRRANRPLSSLESCVMAHVERKEYVSSSYVSPSTQTVRRFVVTDGSNVINRASGDSYAVQNVSVVKKQEFYAEEKSRSLGATTLVCLGMSFGILYSFMEHKREVEKLNRLLKQKENLIQDLEEEIEMKDSLFMQELTDGGSVDPESPHSVSREHDNKDCVSIKENDDSFRKIEAELEAELEMLELSMSSSKLERKISNLAELDPDFEPGVAQGELRAELLDNPNEEDETTHSAYYVVSPRELSLRLHEVLQSQLEERVRELEAQVEAQNHKSWQDFSSSNAGDENHEDEPVVLNLSGEALEAYNEACNEFAKFDESDEFDDDGTPQNGGGICGNDDDGTLRNDDDEMEKLLIKHIVEKARQGSPAVLNAQRALFSE</sequence>
<keyword evidence="1" id="KW-0175">Coiled coil</keyword>
<accession>A0AAD8NZM7</accession>
<gene>
    <name evidence="3" type="ORF">QVD17_10595</name>
</gene>
<protein>
    <submittedName>
        <fullName evidence="3">Uncharacterized protein</fullName>
    </submittedName>
</protein>
<evidence type="ECO:0000256" key="2">
    <source>
        <dbReference type="SAM" id="MobiDB-lite"/>
    </source>
</evidence>
<comment type="caution">
    <text evidence="3">The sequence shown here is derived from an EMBL/GenBank/DDBJ whole genome shotgun (WGS) entry which is preliminary data.</text>
</comment>
<reference evidence="3" key="1">
    <citation type="journal article" date="2023" name="bioRxiv">
        <title>Improved chromosome-level genome assembly for marigold (Tagetes erecta).</title>
        <authorList>
            <person name="Jiang F."/>
            <person name="Yuan L."/>
            <person name="Wang S."/>
            <person name="Wang H."/>
            <person name="Xu D."/>
            <person name="Wang A."/>
            <person name="Fan W."/>
        </authorList>
    </citation>
    <scope>NUCLEOTIDE SEQUENCE</scope>
    <source>
        <strain evidence="3">WSJ</strain>
        <tissue evidence="3">Leaf</tissue>
    </source>
</reference>
<feature type="region of interest" description="Disordered" evidence="2">
    <location>
        <begin position="19"/>
        <end position="54"/>
    </location>
</feature>
<dbReference type="PANTHER" id="PTHR33476">
    <property type="entry name" value="EMB|CAB62613.1"/>
    <property type="match status" value="1"/>
</dbReference>
<feature type="region of interest" description="Disordered" evidence="2">
    <location>
        <begin position="444"/>
        <end position="474"/>
    </location>
</feature>
<proteinExistence type="predicted"/>
<feature type="region of interest" description="Disordered" evidence="2">
    <location>
        <begin position="265"/>
        <end position="285"/>
    </location>
</feature>
<dbReference type="AlphaFoldDB" id="A0AAD8NZM7"/>
<feature type="compositionally biased region" description="Basic and acidic residues" evidence="2">
    <location>
        <begin position="39"/>
        <end position="54"/>
    </location>
</feature>
<dbReference type="EMBL" id="JAUHHV010000002">
    <property type="protein sequence ID" value="KAK1433680.1"/>
    <property type="molecule type" value="Genomic_DNA"/>
</dbReference>
<evidence type="ECO:0000256" key="1">
    <source>
        <dbReference type="SAM" id="Coils"/>
    </source>
</evidence>
<feature type="coiled-coil region" evidence="1">
    <location>
        <begin position="226"/>
        <end position="260"/>
    </location>
</feature>
<feature type="region of interest" description="Disordered" evidence="2">
    <location>
        <begin position="395"/>
        <end position="416"/>
    </location>
</feature>
<keyword evidence="4" id="KW-1185">Reference proteome</keyword>
<dbReference type="GO" id="GO:0008356">
    <property type="term" value="P:asymmetric cell division"/>
    <property type="evidence" value="ECO:0007669"/>
    <property type="project" value="InterPro"/>
</dbReference>
<name>A0AAD8NZM7_TARER</name>
<dbReference type="PANTHER" id="PTHR33476:SF7">
    <property type="entry name" value="EMB|CAB62613.1"/>
    <property type="match status" value="1"/>
</dbReference>
<evidence type="ECO:0000313" key="4">
    <source>
        <dbReference type="Proteomes" id="UP001229421"/>
    </source>
</evidence>
<organism evidence="3 4">
    <name type="scientific">Tagetes erecta</name>
    <name type="common">African marigold</name>
    <dbReference type="NCBI Taxonomy" id="13708"/>
    <lineage>
        <taxon>Eukaryota</taxon>
        <taxon>Viridiplantae</taxon>
        <taxon>Streptophyta</taxon>
        <taxon>Embryophyta</taxon>
        <taxon>Tracheophyta</taxon>
        <taxon>Spermatophyta</taxon>
        <taxon>Magnoliopsida</taxon>
        <taxon>eudicotyledons</taxon>
        <taxon>Gunneridae</taxon>
        <taxon>Pentapetalae</taxon>
        <taxon>asterids</taxon>
        <taxon>campanulids</taxon>
        <taxon>Asterales</taxon>
        <taxon>Asteraceae</taxon>
        <taxon>Asteroideae</taxon>
        <taxon>Heliantheae alliance</taxon>
        <taxon>Tageteae</taxon>
        <taxon>Tagetes</taxon>
    </lineage>
</organism>
<dbReference type="InterPro" id="IPR040348">
    <property type="entry name" value="POLAR-like"/>
</dbReference>
<evidence type="ECO:0000313" key="3">
    <source>
        <dbReference type="EMBL" id="KAK1433680.1"/>
    </source>
</evidence>
<dbReference type="Proteomes" id="UP001229421">
    <property type="component" value="Unassembled WGS sequence"/>
</dbReference>